<feature type="domain" description="UspA" evidence="2">
    <location>
        <begin position="8"/>
        <end position="142"/>
    </location>
</feature>
<dbReference type="PRINTS" id="PR01438">
    <property type="entry name" value="UNVRSLSTRESS"/>
</dbReference>
<comment type="similarity">
    <text evidence="1">Belongs to the universal stress protein A family.</text>
</comment>
<evidence type="ECO:0000313" key="4">
    <source>
        <dbReference type="Proteomes" id="UP000195913"/>
    </source>
</evidence>
<dbReference type="SUPFAM" id="SSF52402">
    <property type="entry name" value="Adenine nucleotide alpha hydrolases-like"/>
    <property type="match status" value="1"/>
</dbReference>
<sequence length="152" mass="16358">MNEIMATKPVVVGVDGSDDSKAALKWAVEYGQRYEAPVEALAVWDIPTSYGYLAAYAESGEKIEARARELLEETVAEAVGADSTVIRRTERGHPSSTLVEASKDAQLLVLGTRGHGAFAGMLLGSVSQHCVAHSKSPFVVVPSEKEDKKKRK</sequence>
<dbReference type="InterPro" id="IPR006016">
    <property type="entry name" value="UspA"/>
</dbReference>
<dbReference type="EMBL" id="FUHW01000021">
    <property type="protein sequence ID" value="SJM57688.1"/>
    <property type="molecule type" value="Genomic_DNA"/>
</dbReference>
<keyword evidence="4" id="KW-1185">Reference proteome</keyword>
<name>A0A1R4FP25_9MICC</name>
<protein>
    <submittedName>
        <fullName evidence="3">Universal stress protein family</fullName>
    </submittedName>
</protein>
<dbReference type="InterPro" id="IPR006015">
    <property type="entry name" value="Universal_stress_UspA"/>
</dbReference>
<dbReference type="Proteomes" id="UP000195913">
    <property type="component" value="Unassembled WGS sequence"/>
</dbReference>
<reference evidence="3 4" key="1">
    <citation type="submission" date="2017-02" db="EMBL/GenBank/DDBJ databases">
        <authorList>
            <person name="Peterson S.W."/>
        </authorList>
    </citation>
    <scope>NUCLEOTIDE SEQUENCE [LARGE SCALE GENOMIC DNA]</scope>
    <source>
        <strain evidence="3 4">B Ar 00.02</strain>
    </source>
</reference>
<dbReference type="Gene3D" id="3.40.50.620">
    <property type="entry name" value="HUPs"/>
    <property type="match status" value="1"/>
</dbReference>
<gene>
    <name evidence="3" type="ORF">FM101_04990</name>
</gene>
<dbReference type="PANTHER" id="PTHR31964:SF113">
    <property type="entry name" value="USPA DOMAIN-CONTAINING PROTEIN"/>
    <property type="match status" value="1"/>
</dbReference>
<evidence type="ECO:0000313" key="3">
    <source>
        <dbReference type="EMBL" id="SJM57688.1"/>
    </source>
</evidence>
<accession>A0A1R4FP25</accession>
<evidence type="ECO:0000256" key="1">
    <source>
        <dbReference type="ARBA" id="ARBA00008791"/>
    </source>
</evidence>
<organism evidence="3 4">
    <name type="scientific">Arthrobacter rhombi</name>
    <dbReference type="NCBI Taxonomy" id="71253"/>
    <lineage>
        <taxon>Bacteria</taxon>
        <taxon>Bacillati</taxon>
        <taxon>Actinomycetota</taxon>
        <taxon>Actinomycetes</taxon>
        <taxon>Micrococcales</taxon>
        <taxon>Micrococcaceae</taxon>
        <taxon>Arthrobacter</taxon>
    </lineage>
</organism>
<proteinExistence type="inferred from homology"/>
<evidence type="ECO:0000259" key="2">
    <source>
        <dbReference type="Pfam" id="PF00582"/>
    </source>
</evidence>
<dbReference type="AlphaFoldDB" id="A0A1R4FP25"/>
<dbReference type="InterPro" id="IPR014729">
    <property type="entry name" value="Rossmann-like_a/b/a_fold"/>
</dbReference>
<dbReference type="PANTHER" id="PTHR31964">
    <property type="entry name" value="ADENINE NUCLEOTIDE ALPHA HYDROLASES-LIKE SUPERFAMILY PROTEIN"/>
    <property type="match status" value="1"/>
</dbReference>
<dbReference type="CDD" id="cd00293">
    <property type="entry name" value="USP-like"/>
    <property type="match status" value="1"/>
</dbReference>
<dbReference type="Pfam" id="PF00582">
    <property type="entry name" value="Usp"/>
    <property type="match status" value="1"/>
</dbReference>